<proteinExistence type="predicted"/>
<comment type="caution">
    <text evidence="6">The sequence shown here is derived from an EMBL/GenBank/DDBJ whole genome shotgun (WGS) entry which is preliminary data.</text>
</comment>
<keyword evidence="3" id="KW-0175">Coiled coil</keyword>
<sequence>MEPSTNQSTSIESSNPPSVELAYKRKCVALKKRLNEIENENDLMRVRNRRGWQYIHKMRLESCILLERLAKVTGMAEEAQAGVNPELRARAAAMLSNAAVLDPGEKEGGGGGAYYADDTEGSSDEQPPTVSFSPPFFLPFPLNGRIGLMLSQPQERPLRVKRSRKSNVGDGADDDAAPSANNAPESSSAAGSASLPRLAPAPSQEDMTSSFRIQAGNGSAQDKENNTGSGSDRGGSQNPESGSREPGQGEVSVEPTTPMDMDTKESKEDS</sequence>
<dbReference type="InterPro" id="IPR056513">
    <property type="entry name" value="INO80F"/>
</dbReference>
<evidence type="ECO:0000256" key="4">
    <source>
        <dbReference type="SAM" id="MobiDB-lite"/>
    </source>
</evidence>
<feature type="coiled-coil region" evidence="3">
    <location>
        <begin position="20"/>
        <end position="47"/>
    </location>
</feature>
<dbReference type="GO" id="GO:0005634">
    <property type="term" value="C:nucleus"/>
    <property type="evidence" value="ECO:0007669"/>
    <property type="project" value="UniProtKB-SubCell"/>
</dbReference>
<evidence type="ECO:0000313" key="6">
    <source>
        <dbReference type="EMBL" id="GMG28238.1"/>
    </source>
</evidence>
<evidence type="ECO:0000256" key="3">
    <source>
        <dbReference type="SAM" id="Coils"/>
    </source>
</evidence>
<evidence type="ECO:0000313" key="7">
    <source>
        <dbReference type="Proteomes" id="UP001165205"/>
    </source>
</evidence>
<evidence type="ECO:0000256" key="1">
    <source>
        <dbReference type="ARBA" id="ARBA00004123"/>
    </source>
</evidence>
<feature type="compositionally biased region" description="Polar residues" evidence="4">
    <location>
        <begin position="205"/>
        <end position="241"/>
    </location>
</feature>
<name>A0AAN5BQZ5_ASPOZ</name>
<dbReference type="AlphaFoldDB" id="A0AAN5BQZ5"/>
<organism evidence="6 7">
    <name type="scientific">Aspergillus oryzae</name>
    <name type="common">Yellow koji mold</name>
    <dbReference type="NCBI Taxonomy" id="5062"/>
    <lineage>
        <taxon>Eukaryota</taxon>
        <taxon>Fungi</taxon>
        <taxon>Dikarya</taxon>
        <taxon>Ascomycota</taxon>
        <taxon>Pezizomycotina</taxon>
        <taxon>Eurotiomycetes</taxon>
        <taxon>Eurotiomycetidae</taxon>
        <taxon>Eurotiales</taxon>
        <taxon>Aspergillaceae</taxon>
        <taxon>Aspergillus</taxon>
        <taxon>Aspergillus subgen. Circumdati</taxon>
    </lineage>
</organism>
<accession>A0AAN5BQZ5</accession>
<reference evidence="6" key="1">
    <citation type="submission" date="2023-04" db="EMBL/GenBank/DDBJ databases">
        <title>Aspergillus oryzae NBRC 4228.</title>
        <authorList>
            <person name="Ichikawa N."/>
            <person name="Sato H."/>
            <person name="Tonouchi N."/>
        </authorList>
    </citation>
    <scope>NUCLEOTIDE SEQUENCE</scope>
    <source>
        <strain evidence="6">NBRC 4228</strain>
    </source>
</reference>
<dbReference type="Proteomes" id="UP001165205">
    <property type="component" value="Unassembled WGS sequence"/>
</dbReference>
<feature type="domain" description="INO80 complex subunit F" evidence="5">
    <location>
        <begin position="23"/>
        <end position="69"/>
    </location>
</feature>
<evidence type="ECO:0000259" key="5">
    <source>
        <dbReference type="Pfam" id="PF24245"/>
    </source>
</evidence>
<feature type="region of interest" description="Disordered" evidence="4">
    <location>
        <begin position="102"/>
        <end position="136"/>
    </location>
</feature>
<dbReference type="EMBL" id="BSYA01000043">
    <property type="protein sequence ID" value="GMG28238.1"/>
    <property type="molecule type" value="Genomic_DNA"/>
</dbReference>
<keyword evidence="2" id="KW-0539">Nucleus</keyword>
<feature type="compositionally biased region" description="Basic and acidic residues" evidence="4">
    <location>
        <begin position="261"/>
        <end position="270"/>
    </location>
</feature>
<dbReference type="Pfam" id="PF24245">
    <property type="entry name" value="INO80F"/>
    <property type="match status" value="1"/>
</dbReference>
<evidence type="ECO:0000256" key="2">
    <source>
        <dbReference type="ARBA" id="ARBA00023242"/>
    </source>
</evidence>
<feature type="compositionally biased region" description="Low complexity" evidence="4">
    <location>
        <begin position="177"/>
        <end position="203"/>
    </location>
</feature>
<feature type="region of interest" description="Disordered" evidence="4">
    <location>
        <begin position="151"/>
        <end position="270"/>
    </location>
</feature>
<gene>
    <name evidence="6" type="ORF">Aory04_000470400</name>
</gene>
<protein>
    <submittedName>
        <fullName evidence="6">Unnamed protein product</fullName>
    </submittedName>
</protein>
<comment type="subcellular location">
    <subcellularLocation>
        <location evidence="1">Nucleus</location>
    </subcellularLocation>
</comment>